<keyword evidence="2" id="KW-1185">Reference proteome</keyword>
<sequence length="99" mass="10892">MKLSQTALAKKWAWLAVYGSRSSIRAFAPPTIGVHSNVVVRAELTMLQLQYFNDEYDCDKNELQTAVNKRWDRGAAFLGRDAVAPHAGSGVNSPLSLTL</sequence>
<proteinExistence type="predicted"/>
<organism evidence="1 2">
    <name type="scientific">Ancylostoma ceylanicum</name>
    <dbReference type="NCBI Taxonomy" id="53326"/>
    <lineage>
        <taxon>Eukaryota</taxon>
        <taxon>Metazoa</taxon>
        <taxon>Ecdysozoa</taxon>
        <taxon>Nematoda</taxon>
        <taxon>Chromadorea</taxon>
        <taxon>Rhabditida</taxon>
        <taxon>Rhabditina</taxon>
        <taxon>Rhabditomorpha</taxon>
        <taxon>Strongyloidea</taxon>
        <taxon>Ancylostomatidae</taxon>
        <taxon>Ancylostomatinae</taxon>
        <taxon>Ancylostoma</taxon>
    </lineage>
</organism>
<evidence type="ECO:0000313" key="1">
    <source>
        <dbReference type="EMBL" id="EYB91761.1"/>
    </source>
</evidence>
<gene>
    <name evidence="1" type="primary">Acey_s0202.g1775</name>
    <name evidence="1" type="ORF">Y032_0202g1775</name>
</gene>
<evidence type="ECO:0000313" key="2">
    <source>
        <dbReference type="Proteomes" id="UP000024635"/>
    </source>
</evidence>
<reference evidence="2" key="1">
    <citation type="journal article" date="2015" name="Nat. Genet.">
        <title>The genome and transcriptome of the zoonotic hookworm Ancylostoma ceylanicum identify infection-specific gene families.</title>
        <authorList>
            <person name="Schwarz E.M."/>
            <person name="Hu Y."/>
            <person name="Antoshechkin I."/>
            <person name="Miller M.M."/>
            <person name="Sternberg P.W."/>
            <person name="Aroian R.V."/>
        </authorList>
    </citation>
    <scope>NUCLEOTIDE SEQUENCE</scope>
    <source>
        <strain evidence="2">HY135</strain>
    </source>
</reference>
<accession>A0A016SMZ7</accession>
<protein>
    <submittedName>
        <fullName evidence="1">Uncharacterized protein</fullName>
    </submittedName>
</protein>
<dbReference type="Proteomes" id="UP000024635">
    <property type="component" value="Unassembled WGS sequence"/>
</dbReference>
<dbReference type="AlphaFoldDB" id="A0A016SMZ7"/>
<comment type="caution">
    <text evidence="1">The sequence shown here is derived from an EMBL/GenBank/DDBJ whole genome shotgun (WGS) entry which is preliminary data.</text>
</comment>
<name>A0A016SMZ7_9BILA</name>
<dbReference type="EMBL" id="JARK01001538">
    <property type="protein sequence ID" value="EYB91761.1"/>
    <property type="molecule type" value="Genomic_DNA"/>
</dbReference>